<proteinExistence type="predicted"/>
<keyword evidence="3" id="KW-1185">Reference proteome</keyword>
<gene>
    <name evidence="2" type="ORF">PXEA_LOCUS30929</name>
</gene>
<evidence type="ECO:0000313" key="3">
    <source>
        <dbReference type="Proteomes" id="UP000784294"/>
    </source>
</evidence>
<keyword evidence="1" id="KW-0732">Signal</keyword>
<feature type="chain" id="PRO_5018533398" evidence="1">
    <location>
        <begin position="28"/>
        <end position="260"/>
    </location>
</feature>
<dbReference type="Proteomes" id="UP000784294">
    <property type="component" value="Unassembled WGS sequence"/>
</dbReference>
<evidence type="ECO:0000256" key="1">
    <source>
        <dbReference type="SAM" id="SignalP"/>
    </source>
</evidence>
<name>A0A3S5C5Y2_9PLAT</name>
<accession>A0A3S5C5Y2</accession>
<reference evidence="2" key="1">
    <citation type="submission" date="2018-11" db="EMBL/GenBank/DDBJ databases">
        <authorList>
            <consortium name="Pathogen Informatics"/>
        </authorList>
    </citation>
    <scope>NUCLEOTIDE SEQUENCE</scope>
</reference>
<sequence length="260" mass="30305">MARRCEYKPHSLQTCLQLSLLFGLCFARIKAMSDNYVANHIPVYSLERRTNRALSEDDGVTEEAQKSFERGADRQLKSQGEVVTGFGISQEGLGEVPLEEIVPKYTPKTYAKTWRCLNIAIDALLRTWSKDGAKIAKRVEWGNNYERQNEEWRKHKDKESVECRLTPNSWRKTRQLVEELFHQCPRACWSSRMRESRANEGRTEANDLNYEHTMRTTKQRRNARKYVWRSKVVIALLRVPLVVIGVEMQMALDNDGFAYN</sequence>
<evidence type="ECO:0000313" key="2">
    <source>
        <dbReference type="EMBL" id="VEL37489.1"/>
    </source>
</evidence>
<dbReference type="EMBL" id="CAAALY010255146">
    <property type="protein sequence ID" value="VEL37489.1"/>
    <property type="molecule type" value="Genomic_DNA"/>
</dbReference>
<dbReference type="AlphaFoldDB" id="A0A3S5C5Y2"/>
<feature type="signal peptide" evidence="1">
    <location>
        <begin position="1"/>
        <end position="27"/>
    </location>
</feature>
<organism evidence="2 3">
    <name type="scientific">Protopolystoma xenopodis</name>
    <dbReference type="NCBI Taxonomy" id="117903"/>
    <lineage>
        <taxon>Eukaryota</taxon>
        <taxon>Metazoa</taxon>
        <taxon>Spiralia</taxon>
        <taxon>Lophotrochozoa</taxon>
        <taxon>Platyhelminthes</taxon>
        <taxon>Monogenea</taxon>
        <taxon>Polyopisthocotylea</taxon>
        <taxon>Polystomatidea</taxon>
        <taxon>Polystomatidae</taxon>
        <taxon>Protopolystoma</taxon>
    </lineage>
</organism>
<comment type="caution">
    <text evidence="2">The sequence shown here is derived from an EMBL/GenBank/DDBJ whole genome shotgun (WGS) entry which is preliminary data.</text>
</comment>
<protein>
    <submittedName>
        <fullName evidence="2">Uncharacterized protein</fullName>
    </submittedName>
</protein>